<dbReference type="InterPro" id="IPR057460">
    <property type="entry name" value="CAF17_C"/>
</dbReference>
<gene>
    <name evidence="7" type="primary">iba57_1</name>
    <name evidence="5" type="ORF">CM83_61050</name>
    <name evidence="6" type="ORF">CM83_61051</name>
    <name evidence="7" type="ORF">g.64813</name>
</gene>
<dbReference type="NCBIfam" id="TIGR03317">
    <property type="entry name" value="ygfZ_signature"/>
    <property type="match status" value="1"/>
</dbReference>
<dbReference type="GO" id="GO:0016226">
    <property type="term" value="P:iron-sulfur cluster assembly"/>
    <property type="evidence" value="ECO:0007669"/>
    <property type="project" value="TreeGrafter"/>
</dbReference>
<dbReference type="PANTHER" id="PTHR22602">
    <property type="entry name" value="TRANSFERASE CAF17, MITOCHONDRIAL-RELATED"/>
    <property type="match status" value="1"/>
</dbReference>
<dbReference type="GO" id="GO:0005759">
    <property type="term" value="C:mitochondrial matrix"/>
    <property type="evidence" value="ECO:0007669"/>
    <property type="project" value="TreeGrafter"/>
</dbReference>
<evidence type="ECO:0000313" key="7">
    <source>
        <dbReference type="EMBL" id="JAQ06232.1"/>
    </source>
</evidence>
<sequence length="305" mass="34191">MAIRCINLKPIFRFLSCNYRQISSCTSELLQNRTVLTIERASCSEFLQGLITNDMDLLSSQKSLYTMLLNSKGRVLFDAIVYKTESPDKFHLECCSDVADAVSKHLRVYSLRKKIAVSKSSLSVWAVFCDSGVDKDFIPDPRCIDPWVFRCLSESPPSRDVKNGIYTKLRISLGIAEGSKEIPVGEAFPLEYNADFLNGVSFDKGCYVGQELTARVHHTGVVRKRIMPLELPEEPSEDCDLSKPVIDVESSKAVGKIRGLCENRAVALMRVKETISSKGLCWGNLNLKANIPVWWPLLMTESLVQ</sequence>
<organism evidence="6">
    <name type="scientific">Lygus hesperus</name>
    <name type="common">Western plant bug</name>
    <dbReference type="NCBI Taxonomy" id="30085"/>
    <lineage>
        <taxon>Eukaryota</taxon>
        <taxon>Metazoa</taxon>
        <taxon>Ecdysozoa</taxon>
        <taxon>Arthropoda</taxon>
        <taxon>Hexapoda</taxon>
        <taxon>Insecta</taxon>
        <taxon>Pterygota</taxon>
        <taxon>Neoptera</taxon>
        <taxon>Paraneoptera</taxon>
        <taxon>Hemiptera</taxon>
        <taxon>Heteroptera</taxon>
        <taxon>Panheteroptera</taxon>
        <taxon>Cimicomorpha</taxon>
        <taxon>Miridae</taxon>
        <taxon>Mirini</taxon>
        <taxon>Lygus</taxon>
    </lineage>
</organism>
<dbReference type="InterPro" id="IPR017703">
    <property type="entry name" value="YgfZ/GCV_T_CS"/>
</dbReference>
<keyword evidence="3" id="KW-0496">Mitochondrion</keyword>
<keyword evidence="2" id="KW-0809">Transit peptide</keyword>
<evidence type="ECO:0000313" key="5">
    <source>
        <dbReference type="EMBL" id="JAG40027.1"/>
    </source>
</evidence>
<evidence type="ECO:0000256" key="3">
    <source>
        <dbReference type="ARBA" id="ARBA00023128"/>
    </source>
</evidence>
<evidence type="ECO:0000259" key="4">
    <source>
        <dbReference type="Pfam" id="PF25455"/>
    </source>
</evidence>
<dbReference type="Gene3D" id="3.30.1360.120">
    <property type="entry name" value="Probable tRNA modification gtpase trme, domain 1"/>
    <property type="match status" value="2"/>
</dbReference>
<reference evidence="6" key="1">
    <citation type="journal article" date="2014" name="PLoS ONE">
        <title>Transcriptome-Based Identification of ABC Transporters in the Western Tarnished Plant Bug Lygus hesperus.</title>
        <authorList>
            <person name="Hull J.J."/>
            <person name="Chaney K."/>
            <person name="Geib S.M."/>
            <person name="Fabrick J.A."/>
            <person name="Brent C.S."/>
            <person name="Walsh D."/>
            <person name="Lavine L.C."/>
        </authorList>
    </citation>
    <scope>NUCLEOTIDE SEQUENCE</scope>
</reference>
<protein>
    <submittedName>
        <fullName evidence="7">Putative transferase CAF17, mitochondrial</fullName>
    </submittedName>
</protein>
<dbReference type="InterPro" id="IPR045179">
    <property type="entry name" value="YgfZ/GcvT"/>
</dbReference>
<dbReference type="EMBL" id="GDHC01012397">
    <property type="protein sequence ID" value="JAQ06232.1"/>
    <property type="molecule type" value="Transcribed_RNA"/>
</dbReference>
<dbReference type="AlphaFoldDB" id="A0A0A9Z9K0"/>
<dbReference type="EMBL" id="GBHO01003577">
    <property type="protein sequence ID" value="JAG40027.1"/>
    <property type="molecule type" value="Transcribed_RNA"/>
</dbReference>
<name>A0A0A9Z9K0_LYGHE</name>
<evidence type="ECO:0000256" key="2">
    <source>
        <dbReference type="ARBA" id="ARBA00022946"/>
    </source>
</evidence>
<dbReference type="Pfam" id="PF25455">
    <property type="entry name" value="Beta-barrel_CAF17_C"/>
    <property type="match status" value="1"/>
</dbReference>
<accession>A0A0A9Z9K0</accession>
<dbReference type="InterPro" id="IPR027266">
    <property type="entry name" value="TrmE/GcvT-like"/>
</dbReference>
<feature type="domain" description="CAF17 C-terminal" evidence="4">
    <location>
        <begin position="223"/>
        <end position="296"/>
    </location>
</feature>
<proteinExistence type="predicted"/>
<reference evidence="6" key="2">
    <citation type="submission" date="2014-07" db="EMBL/GenBank/DDBJ databases">
        <authorList>
            <person name="Hull J."/>
        </authorList>
    </citation>
    <scope>NUCLEOTIDE SEQUENCE</scope>
</reference>
<reference evidence="7" key="3">
    <citation type="journal article" date="2016" name="Gigascience">
        <title>De novo construction of an expanded transcriptome assembly for the western tarnished plant bug, Lygus hesperus.</title>
        <authorList>
            <person name="Tassone E.E."/>
            <person name="Geib S.M."/>
            <person name="Hall B."/>
            <person name="Fabrick J.A."/>
            <person name="Brent C.S."/>
            <person name="Hull J.J."/>
        </authorList>
    </citation>
    <scope>NUCLEOTIDE SEQUENCE</scope>
</reference>
<dbReference type="SUPFAM" id="SSF103025">
    <property type="entry name" value="Folate-binding domain"/>
    <property type="match status" value="1"/>
</dbReference>
<comment type="subcellular location">
    <subcellularLocation>
        <location evidence="1">Mitochondrion</location>
    </subcellularLocation>
</comment>
<dbReference type="EMBL" id="GBHO01003576">
    <property type="protein sequence ID" value="JAG40028.1"/>
    <property type="molecule type" value="Transcribed_RNA"/>
</dbReference>
<dbReference type="GO" id="GO:0016740">
    <property type="term" value="F:transferase activity"/>
    <property type="evidence" value="ECO:0007669"/>
    <property type="project" value="UniProtKB-KW"/>
</dbReference>
<keyword evidence="7" id="KW-0808">Transferase</keyword>
<evidence type="ECO:0000313" key="6">
    <source>
        <dbReference type="EMBL" id="JAG40028.1"/>
    </source>
</evidence>
<dbReference type="PANTHER" id="PTHR22602:SF0">
    <property type="entry name" value="TRANSFERASE CAF17, MITOCHONDRIAL-RELATED"/>
    <property type="match status" value="1"/>
</dbReference>
<evidence type="ECO:0000256" key="1">
    <source>
        <dbReference type="ARBA" id="ARBA00004173"/>
    </source>
</evidence>